<gene>
    <name evidence="1" type="ORF">S06H3_36690</name>
</gene>
<proteinExistence type="predicted"/>
<comment type="caution">
    <text evidence="1">The sequence shown here is derived from an EMBL/GenBank/DDBJ whole genome shotgun (WGS) entry which is preliminary data.</text>
</comment>
<dbReference type="EMBL" id="BARV01022245">
    <property type="protein sequence ID" value="GAI18841.1"/>
    <property type="molecule type" value="Genomic_DNA"/>
</dbReference>
<sequence>MAILAPEEVTLLDVAEIAADPDHRTARTPFGALPGRIQRYVGRSVSWKRHKERMPSAVRAGLDKAIKISQGCRGTLGVGVNPLTGEVVPAKVICQLKAAGKVK</sequence>
<name>X1ML87_9ZZZZ</name>
<protein>
    <submittedName>
        <fullName evidence="1">Uncharacterized protein</fullName>
    </submittedName>
</protein>
<dbReference type="AlphaFoldDB" id="X1ML87"/>
<organism evidence="1">
    <name type="scientific">marine sediment metagenome</name>
    <dbReference type="NCBI Taxonomy" id="412755"/>
    <lineage>
        <taxon>unclassified sequences</taxon>
        <taxon>metagenomes</taxon>
        <taxon>ecological metagenomes</taxon>
    </lineage>
</organism>
<reference evidence="1" key="1">
    <citation type="journal article" date="2014" name="Front. Microbiol.">
        <title>High frequency of phylogenetically diverse reductive dehalogenase-homologous genes in deep subseafloor sedimentary metagenomes.</title>
        <authorList>
            <person name="Kawai M."/>
            <person name="Futagami T."/>
            <person name="Toyoda A."/>
            <person name="Takaki Y."/>
            <person name="Nishi S."/>
            <person name="Hori S."/>
            <person name="Arai W."/>
            <person name="Tsubouchi T."/>
            <person name="Morono Y."/>
            <person name="Uchiyama I."/>
            <person name="Ito T."/>
            <person name="Fujiyama A."/>
            <person name="Inagaki F."/>
            <person name="Takami H."/>
        </authorList>
    </citation>
    <scope>NUCLEOTIDE SEQUENCE</scope>
    <source>
        <strain evidence="1">Expedition CK06-06</strain>
    </source>
</reference>
<evidence type="ECO:0000313" key="1">
    <source>
        <dbReference type="EMBL" id="GAI18841.1"/>
    </source>
</evidence>
<accession>X1ML87</accession>